<feature type="active site" description="Proton acceptor" evidence="4">
    <location>
        <position position="32"/>
    </location>
</feature>
<dbReference type="CDD" id="cd08999">
    <property type="entry name" value="GH43_ABN-like"/>
    <property type="match status" value="1"/>
</dbReference>
<dbReference type="OrthoDB" id="9801455at2"/>
<dbReference type="Pfam" id="PF04616">
    <property type="entry name" value="Glyco_hydro_43"/>
    <property type="match status" value="1"/>
</dbReference>
<dbReference type="Gene3D" id="2.115.10.20">
    <property type="entry name" value="Glycosyl hydrolase domain, family 43"/>
    <property type="match status" value="1"/>
</dbReference>
<name>A0A5R9L6I5_9BACT</name>
<evidence type="ECO:0000256" key="6">
    <source>
        <dbReference type="RuleBase" id="RU361187"/>
    </source>
</evidence>
<evidence type="ECO:0000256" key="1">
    <source>
        <dbReference type="ARBA" id="ARBA00009865"/>
    </source>
</evidence>
<dbReference type="GO" id="GO:0005975">
    <property type="term" value="P:carbohydrate metabolic process"/>
    <property type="evidence" value="ECO:0007669"/>
    <property type="project" value="InterPro"/>
</dbReference>
<feature type="site" description="Important for catalytic activity, responsible for pKa modulation of the active site Glu and correct orientation of both the proton donor and substrate" evidence="5">
    <location>
        <position position="139"/>
    </location>
</feature>
<comment type="caution">
    <text evidence="7">The sequence shown here is derived from an EMBL/GenBank/DDBJ whole genome shotgun (WGS) entry which is preliminary data.</text>
</comment>
<dbReference type="EMBL" id="VCEJ01000002">
    <property type="protein sequence ID" value="TLV04009.1"/>
    <property type="molecule type" value="Genomic_DNA"/>
</dbReference>
<dbReference type="InterPro" id="IPR051795">
    <property type="entry name" value="Glycosyl_Hydrlase_43"/>
</dbReference>
<evidence type="ECO:0000313" key="7">
    <source>
        <dbReference type="EMBL" id="TLV04009.1"/>
    </source>
</evidence>
<dbReference type="AlphaFoldDB" id="A0A5R9L6I5"/>
<dbReference type="PANTHER" id="PTHR42812:SF5">
    <property type="entry name" value="ENDO-ARABINASE"/>
    <property type="match status" value="1"/>
</dbReference>
<proteinExistence type="inferred from homology"/>
<dbReference type="Proteomes" id="UP000306402">
    <property type="component" value="Unassembled WGS sequence"/>
</dbReference>
<accession>A0A5R9L6I5</accession>
<dbReference type="PANTHER" id="PTHR42812">
    <property type="entry name" value="BETA-XYLOSIDASE"/>
    <property type="match status" value="1"/>
</dbReference>
<evidence type="ECO:0000256" key="4">
    <source>
        <dbReference type="PIRSR" id="PIRSR606710-1"/>
    </source>
</evidence>
<evidence type="ECO:0000256" key="5">
    <source>
        <dbReference type="PIRSR" id="PIRSR606710-2"/>
    </source>
</evidence>
<keyword evidence="2 6" id="KW-0378">Hydrolase</keyword>
<comment type="similarity">
    <text evidence="1 6">Belongs to the glycosyl hydrolase 43 family.</text>
</comment>
<evidence type="ECO:0000256" key="3">
    <source>
        <dbReference type="ARBA" id="ARBA00023295"/>
    </source>
</evidence>
<evidence type="ECO:0000256" key="2">
    <source>
        <dbReference type="ARBA" id="ARBA00022801"/>
    </source>
</evidence>
<evidence type="ECO:0000313" key="8">
    <source>
        <dbReference type="Proteomes" id="UP000306402"/>
    </source>
</evidence>
<sequence length="511" mass="57727">MLFFVTCTFAQKPAPAPVITYRNPVIAGDFADPSVIRVGNVYYAVGTSSEWGPAYPMYTSKNLVNWEYIGPVFLDMPDWTMGSFWAPEFFYRNNTYYIYYTARRKSDQKSFIGVASTKDLKKGFKDHGIIIEWTNEAIDAFVVEDKGKLFITWKAYGLDKGKDIELLGAELSADGLKMVGQEFSLIKADAAGWEGGGAEGQTIFKRGNYWYMLYSGNACCGEKCDYQVGMARAEKLQGPWKKFSGNPVLFGDDTWKCPGHGTVVVTPDKRYFYLHHAYSGSDFTFGGRQGVLSELVWDETTQWPAFRYGKTTPAQAESPSNILAIDQADFSVNYEKDSLQIPWVYDVKYQKPSYSIEGDALRITANEHQPVSNFLGVVVKKGNYDFTAQIGVLEDLNQNIVVYGDSENALGFGVREGQIELWQIKDGEYKVLNKQDIPDKYKIIDLKLNSRFGRFYEFSWGVKGQKVDSASPVKMEASWLPRWDRAPRVGINVSGKKQGKSDIRSVQMKYN</sequence>
<reference evidence="7 8" key="1">
    <citation type="submission" date="2019-05" db="EMBL/GenBank/DDBJ databases">
        <authorList>
            <person name="Qu J.-H."/>
        </authorList>
    </citation>
    <scope>NUCLEOTIDE SEQUENCE [LARGE SCALE GENOMIC DNA]</scope>
    <source>
        <strain evidence="7 8">T17</strain>
    </source>
</reference>
<keyword evidence="8" id="KW-1185">Reference proteome</keyword>
<dbReference type="InterPro" id="IPR023296">
    <property type="entry name" value="Glyco_hydro_beta-prop_sf"/>
</dbReference>
<dbReference type="SUPFAM" id="SSF75005">
    <property type="entry name" value="Arabinanase/levansucrase/invertase"/>
    <property type="match status" value="1"/>
</dbReference>
<dbReference type="GO" id="GO:0004553">
    <property type="term" value="F:hydrolase activity, hydrolyzing O-glycosyl compounds"/>
    <property type="evidence" value="ECO:0007669"/>
    <property type="project" value="InterPro"/>
</dbReference>
<gene>
    <name evidence="7" type="ORF">FEN17_00590</name>
</gene>
<keyword evidence="3 6" id="KW-0326">Glycosidase</keyword>
<dbReference type="InterPro" id="IPR006710">
    <property type="entry name" value="Glyco_hydro_43"/>
</dbReference>
<organism evidence="7 8">
    <name type="scientific">Dyadobacter luticola</name>
    <dbReference type="NCBI Taxonomy" id="1979387"/>
    <lineage>
        <taxon>Bacteria</taxon>
        <taxon>Pseudomonadati</taxon>
        <taxon>Bacteroidota</taxon>
        <taxon>Cytophagia</taxon>
        <taxon>Cytophagales</taxon>
        <taxon>Spirosomataceae</taxon>
        <taxon>Dyadobacter</taxon>
    </lineage>
</organism>
<protein>
    <submittedName>
        <fullName evidence="7">Glycoside hydrolase</fullName>
    </submittedName>
</protein>
<feature type="active site" description="Proton donor" evidence="4">
    <location>
        <position position="199"/>
    </location>
</feature>